<proteinExistence type="predicted"/>
<dbReference type="HOGENOM" id="CLU_3278868_0_0_6"/>
<dbReference type="EMBL" id="CBSV010000075">
    <property type="protein sequence ID" value="CDH00460.1"/>
    <property type="molecule type" value="Genomic_DNA"/>
</dbReference>
<evidence type="ECO:0000313" key="1">
    <source>
        <dbReference type="EMBL" id="CDH00460.1"/>
    </source>
</evidence>
<gene>
    <name evidence="1" type="ORF">XBFM1_1660025</name>
</gene>
<reference evidence="1" key="1">
    <citation type="submission" date="2013-07" db="EMBL/GenBank/DDBJ databases">
        <title>Sub-species coevolution in mutualistic symbiosis.</title>
        <authorList>
            <person name="Murfin K."/>
            <person name="Klassen J."/>
            <person name="Lee M."/>
            <person name="Forst S."/>
            <person name="Stock P."/>
            <person name="Goodrich-Blair H."/>
        </authorList>
    </citation>
    <scope>NUCLEOTIDE SEQUENCE [LARGE SCALE GENOMIC DNA]</scope>
    <source>
        <strain evidence="1">Feltiae Moldova</strain>
    </source>
</reference>
<protein>
    <submittedName>
        <fullName evidence="1">Uncharacterized protein</fullName>
    </submittedName>
</protein>
<name>A0A077NNJ4_XENBV</name>
<dbReference type="AlphaFoldDB" id="A0A077NNJ4"/>
<sequence>MILNEYFFNLYCIVLLKDVSLINKIMNTINIINLVDYINLE</sequence>
<comment type="caution">
    <text evidence="1">The sequence shown here is derived from an EMBL/GenBank/DDBJ whole genome shotgun (WGS) entry which is preliminary data.</text>
</comment>
<dbReference type="Proteomes" id="UP000028487">
    <property type="component" value="Unassembled WGS sequence"/>
</dbReference>
<accession>A0A077NNJ4</accession>
<organism evidence="1">
    <name type="scientific">Xenorhabdus bovienii str. feltiae Moldova</name>
    <dbReference type="NCBI Taxonomy" id="1398200"/>
    <lineage>
        <taxon>Bacteria</taxon>
        <taxon>Pseudomonadati</taxon>
        <taxon>Pseudomonadota</taxon>
        <taxon>Gammaproteobacteria</taxon>
        <taxon>Enterobacterales</taxon>
        <taxon>Morganellaceae</taxon>
        <taxon>Xenorhabdus</taxon>
    </lineage>
</organism>